<name>A0ABQ8V0Z0_9EUKA</name>
<accession>A0ABQ8V0Z0</accession>
<evidence type="ECO:0000259" key="6">
    <source>
        <dbReference type="PROSITE" id="PS50053"/>
    </source>
</evidence>
<feature type="compositionally biased region" description="Acidic residues" evidence="5">
    <location>
        <begin position="224"/>
        <end position="233"/>
    </location>
</feature>
<keyword evidence="9" id="KW-1185">Reference proteome</keyword>
<dbReference type="CDD" id="cd01789">
    <property type="entry name" value="Ubl_TBCB"/>
    <property type="match status" value="1"/>
</dbReference>
<dbReference type="InterPro" id="IPR000938">
    <property type="entry name" value="CAP-Gly_domain"/>
</dbReference>
<evidence type="ECO:0000256" key="3">
    <source>
        <dbReference type="ARBA" id="ARBA00023186"/>
    </source>
</evidence>
<dbReference type="PROSITE" id="PS50053">
    <property type="entry name" value="UBIQUITIN_2"/>
    <property type="match status" value="1"/>
</dbReference>
<dbReference type="PANTHER" id="PTHR18916">
    <property type="entry name" value="DYNACTIN 1-RELATED MICROTUBULE-BINDING"/>
    <property type="match status" value="1"/>
</dbReference>
<dbReference type="PANTHER" id="PTHR18916:SF85">
    <property type="entry name" value="TUBULIN-FOLDING COFACTOR B"/>
    <property type="match status" value="1"/>
</dbReference>
<feature type="region of interest" description="Disordered" evidence="5">
    <location>
        <begin position="221"/>
        <end position="256"/>
    </location>
</feature>
<dbReference type="InterPro" id="IPR036859">
    <property type="entry name" value="CAP-Gly_dom_sf"/>
</dbReference>
<dbReference type="Gene3D" id="2.30.30.190">
    <property type="entry name" value="CAP Gly-rich-like domain"/>
    <property type="match status" value="1"/>
</dbReference>
<dbReference type="SUPFAM" id="SSF74924">
    <property type="entry name" value="Cap-Gly domain"/>
    <property type="match status" value="1"/>
</dbReference>
<dbReference type="InterPro" id="IPR029071">
    <property type="entry name" value="Ubiquitin-like_domsf"/>
</dbReference>
<evidence type="ECO:0000259" key="7">
    <source>
        <dbReference type="PROSITE" id="PS50245"/>
    </source>
</evidence>
<evidence type="ECO:0000256" key="2">
    <source>
        <dbReference type="ARBA" id="ARBA00022490"/>
    </source>
</evidence>
<evidence type="ECO:0000256" key="4">
    <source>
        <dbReference type="ARBA" id="ARBA00025779"/>
    </source>
</evidence>
<proteinExistence type="inferred from homology"/>
<dbReference type="Pfam" id="PF14560">
    <property type="entry name" value="Ubiquitin_2"/>
    <property type="match status" value="1"/>
</dbReference>
<protein>
    <submittedName>
        <fullName evidence="8">Tubulin-folding cofactor B</fullName>
    </submittedName>
</protein>
<evidence type="ECO:0000256" key="1">
    <source>
        <dbReference type="ARBA" id="ARBA00004496"/>
    </source>
</evidence>
<feature type="compositionally biased region" description="Low complexity" evidence="5">
    <location>
        <begin position="234"/>
        <end position="249"/>
    </location>
</feature>
<dbReference type="EMBL" id="JAPMOS010000002">
    <property type="protein sequence ID" value="KAJ4462735.1"/>
    <property type="molecule type" value="Genomic_DNA"/>
</dbReference>
<dbReference type="SMART" id="SM01052">
    <property type="entry name" value="CAP_GLY"/>
    <property type="match status" value="1"/>
</dbReference>
<dbReference type="Pfam" id="PF01302">
    <property type="entry name" value="CAP_GLY"/>
    <property type="match status" value="1"/>
</dbReference>
<feature type="domain" description="CAP-Gly" evidence="7">
    <location>
        <begin position="171"/>
        <end position="213"/>
    </location>
</feature>
<comment type="caution">
    <text evidence="8">The sequence shown here is derived from an EMBL/GenBank/DDBJ whole genome shotgun (WGS) entry which is preliminary data.</text>
</comment>
<reference evidence="8" key="1">
    <citation type="journal article" date="2022" name="bioRxiv">
        <title>Genomics of Preaxostyla Flagellates Illuminates Evolutionary Transitions and the Path Towards Mitochondrial Loss.</title>
        <authorList>
            <person name="Novak L.V.F."/>
            <person name="Treitli S.C."/>
            <person name="Pyrih J."/>
            <person name="Halakuc P."/>
            <person name="Pipaliya S.V."/>
            <person name="Vacek V."/>
            <person name="Brzon O."/>
            <person name="Soukal P."/>
            <person name="Eme L."/>
            <person name="Dacks J.B."/>
            <person name="Karnkowska A."/>
            <person name="Elias M."/>
            <person name="Hampl V."/>
        </authorList>
    </citation>
    <scope>NUCLEOTIDE SEQUENCE</scope>
    <source>
        <strain evidence="8">RCP-MX</strain>
    </source>
</reference>
<evidence type="ECO:0000313" key="9">
    <source>
        <dbReference type="Proteomes" id="UP001141327"/>
    </source>
</evidence>
<organism evidence="8 9">
    <name type="scientific">Paratrimastix pyriformis</name>
    <dbReference type="NCBI Taxonomy" id="342808"/>
    <lineage>
        <taxon>Eukaryota</taxon>
        <taxon>Metamonada</taxon>
        <taxon>Preaxostyla</taxon>
        <taxon>Paratrimastigidae</taxon>
        <taxon>Paratrimastix</taxon>
    </lineage>
</organism>
<gene>
    <name evidence="8" type="ORF">PAPYR_750</name>
</gene>
<comment type="similarity">
    <text evidence="4">Belongs to the TBCB family.</text>
</comment>
<dbReference type="Proteomes" id="UP001141327">
    <property type="component" value="Unassembled WGS sequence"/>
</dbReference>
<dbReference type="SUPFAM" id="SSF54236">
    <property type="entry name" value="Ubiquitin-like"/>
    <property type="match status" value="1"/>
</dbReference>
<dbReference type="PROSITE" id="PS00845">
    <property type="entry name" value="CAP_GLY_1"/>
    <property type="match status" value="1"/>
</dbReference>
<dbReference type="Gene3D" id="3.10.20.90">
    <property type="entry name" value="Phosphatidylinositol 3-kinase Catalytic Subunit, Chain A, domain 1"/>
    <property type="match status" value="1"/>
</dbReference>
<keyword evidence="3" id="KW-0143">Chaperone</keyword>
<dbReference type="InterPro" id="IPR045172">
    <property type="entry name" value="TBCB_Ubl"/>
</dbReference>
<comment type="subcellular location">
    <subcellularLocation>
        <location evidence="1">Cytoplasm</location>
    </subcellularLocation>
</comment>
<dbReference type="InterPro" id="IPR000626">
    <property type="entry name" value="Ubiquitin-like_dom"/>
</dbReference>
<dbReference type="SMART" id="SM00213">
    <property type="entry name" value="UBQ"/>
    <property type="match status" value="1"/>
</dbReference>
<keyword evidence="2" id="KW-0963">Cytoplasm</keyword>
<evidence type="ECO:0000313" key="8">
    <source>
        <dbReference type="EMBL" id="KAJ4462735.1"/>
    </source>
</evidence>
<dbReference type="PROSITE" id="PS50245">
    <property type="entry name" value="CAP_GLY_2"/>
    <property type="match status" value="1"/>
</dbReference>
<evidence type="ECO:0000256" key="5">
    <source>
        <dbReference type="SAM" id="MobiDB-lite"/>
    </source>
</evidence>
<feature type="domain" description="Ubiquitin-like" evidence="6">
    <location>
        <begin position="15"/>
        <end position="80"/>
    </location>
</feature>
<sequence>MSCPFLITHSVLPLSVEKRLSTTTTISALKTQFHHITGTPPNKQRLILKDPAGLVLADPLDEDLTLGDYPISDLCGIHIVDVDPSTQLREFEDVSQVEKYQISEEDYRRRDGTFLKFKQAHPELFAKPDAPSPPAAAAQPEATAANIHVGDRCQVRGESGFCRRGVVKFVGTTRFKPGEWVGVCFDEPVGKHDGSVKGVRYFSCPPNCGSFFPPAQVEVGDFPEVQDWDEDDVAPASAPAPTSTSTNPPANDPHAQ</sequence>